<organism evidence="1 2">
    <name type="scientific">Eleusine coracana subsp. coracana</name>
    <dbReference type="NCBI Taxonomy" id="191504"/>
    <lineage>
        <taxon>Eukaryota</taxon>
        <taxon>Viridiplantae</taxon>
        <taxon>Streptophyta</taxon>
        <taxon>Embryophyta</taxon>
        <taxon>Tracheophyta</taxon>
        <taxon>Spermatophyta</taxon>
        <taxon>Magnoliopsida</taxon>
        <taxon>Liliopsida</taxon>
        <taxon>Poales</taxon>
        <taxon>Poaceae</taxon>
        <taxon>PACMAD clade</taxon>
        <taxon>Chloridoideae</taxon>
        <taxon>Cynodonteae</taxon>
        <taxon>Eleusininae</taxon>
        <taxon>Eleusine</taxon>
    </lineage>
</organism>
<dbReference type="AlphaFoldDB" id="A0AAV5F8W7"/>
<keyword evidence="2" id="KW-1185">Reference proteome</keyword>
<dbReference type="EMBL" id="BQKI01000082">
    <property type="protein sequence ID" value="GJN31370.1"/>
    <property type="molecule type" value="Genomic_DNA"/>
</dbReference>
<comment type="caution">
    <text evidence="1">The sequence shown here is derived from an EMBL/GenBank/DDBJ whole genome shotgun (WGS) entry which is preliminary data.</text>
</comment>
<dbReference type="Proteomes" id="UP001054889">
    <property type="component" value="Unassembled WGS sequence"/>
</dbReference>
<reference evidence="1" key="2">
    <citation type="submission" date="2021-12" db="EMBL/GenBank/DDBJ databases">
        <title>Resequencing data analysis of finger millet.</title>
        <authorList>
            <person name="Hatakeyama M."/>
            <person name="Aluri S."/>
            <person name="Balachadran M.T."/>
            <person name="Sivarajan S.R."/>
            <person name="Poveda L."/>
            <person name="Shimizu-Inatsugi R."/>
            <person name="Schlapbach R."/>
            <person name="Sreeman S.M."/>
            <person name="Shimizu K.K."/>
        </authorList>
    </citation>
    <scope>NUCLEOTIDE SEQUENCE</scope>
</reference>
<sequence length="78" mass="8511">MPNYACCGCALVAQRIRRRASRGSEGAVAAAGSFRSRIGWAQRRRTLCLGFRRGNGDGDGPRRGGDGGRWRCVVRDEL</sequence>
<evidence type="ECO:0000313" key="2">
    <source>
        <dbReference type="Proteomes" id="UP001054889"/>
    </source>
</evidence>
<accession>A0AAV5F8W7</accession>
<reference evidence="1" key="1">
    <citation type="journal article" date="2018" name="DNA Res.">
        <title>Multiple hybrid de novo genome assembly of finger millet, an orphan allotetraploid crop.</title>
        <authorList>
            <person name="Hatakeyama M."/>
            <person name="Aluri S."/>
            <person name="Balachadran M.T."/>
            <person name="Sivarajan S.R."/>
            <person name="Patrignani A."/>
            <person name="Gruter S."/>
            <person name="Poveda L."/>
            <person name="Shimizu-Inatsugi R."/>
            <person name="Baeten J."/>
            <person name="Francoijs K.J."/>
            <person name="Nataraja K.N."/>
            <person name="Reddy Y.A.N."/>
            <person name="Phadnis S."/>
            <person name="Ravikumar R.L."/>
            <person name="Schlapbach R."/>
            <person name="Sreeman S.M."/>
            <person name="Shimizu K.K."/>
        </authorList>
    </citation>
    <scope>NUCLEOTIDE SEQUENCE</scope>
</reference>
<evidence type="ECO:0000313" key="1">
    <source>
        <dbReference type="EMBL" id="GJN31370.1"/>
    </source>
</evidence>
<gene>
    <name evidence="1" type="primary">gb19760</name>
    <name evidence="1" type="ORF">PR202_gb19760</name>
</gene>
<proteinExistence type="predicted"/>
<protein>
    <submittedName>
        <fullName evidence="1">Uncharacterized protein</fullName>
    </submittedName>
</protein>
<name>A0AAV5F8W7_ELECO</name>